<keyword evidence="4" id="KW-0472">Membrane</keyword>
<dbReference type="Pfam" id="PF00149">
    <property type="entry name" value="Metallophos"/>
    <property type="match status" value="1"/>
</dbReference>
<organism evidence="7 8">
    <name type="scientific">Clostridium rhizosphaerae</name>
    <dbReference type="NCBI Taxonomy" id="2803861"/>
    <lineage>
        <taxon>Bacteria</taxon>
        <taxon>Bacillati</taxon>
        <taxon>Bacillota</taxon>
        <taxon>Clostridia</taxon>
        <taxon>Eubacteriales</taxon>
        <taxon>Clostridiaceae</taxon>
        <taxon>Clostridium</taxon>
    </lineage>
</organism>
<name>A0ABS1TGU0_9CLOT</name>
<dbReference type="InterPro" id="IPR004843">
    <property type="entry name" value="Calcineurin-like_PHP"/>
</dbReference>
<evidence type="ECO:0000313" key="8">
    <source>
        <dbReference type="Proteomes" id="UP000632377"/>
    </source>
</evidence>
<reference evidence="7 8" key="1">
    <citation type="submission" date="2021-01" db="EMBL/GenBank/DDBJ databases">
        <title>Genome public.</title>
        <authorList>
            <person name="Liu C."/>
            <person name="Sun Q."/>
        </authorList>
    </citation>
    <scope>NUCLEOTIDE SEQUENCE [LARGE SCALE GENOMIC DNA]</scope>
    <source>
        <strain evidence="7 8">YIM B02515</strain>
    </source>
</reference>
<keyword evidence="1" id="KW-1003">Cell membrane</keyword>
<dbReference type="Gene3D" id="3.60.21.10">
    <property type="match status" value="1"/>
</dbReference>
<comment type="caution">
    <text evidence="7">The sequence shown here is derived from an EMBL/GenBank/DDBJ whole genome shotgun (WGS) entry which is preliminary data.</text>
</comment>
<evidence type="ECO:0000256" key="3">
    <source>
        <dbReference type="ARBA" id="ARBA00022723"/>
    </source>
</evidence>
<dbReference type="EMBL" id="JAESWC010000025">
    <property type="protein sequence ID" value="MBL4938604.1"/>
    <property type="molecule type" value="Genomic_DNA"/>
</dbReference>
<accession>A0ABS1TGU0</accession>
<keyword evidence="3" id="KW-0479">Metal-binding</keyword>
<dbReference type="InterPro" id="IPR029052">
    <property type="entry name" value="Metallo-depent_PP-like"/>
</dbReference>
<keyword evidence="5" id="KW-0464">Manganese</keyword>
<evidence type="ECO:0000256" key="1">
    <source>
        <dbReference type="ARBA" id="ARBA00022475"/>
    </source>
</evidence>
<feature type="domain" description="Calcineurin-like phosphoesterase" evidence="6">
    <location>
        <begin position="24"/>
        <end position="230"/>
    </location>
</feature>
<dbReference type="Proteomes" id="UP000632377">
    <property type="component" value="Unassembled WGS sequence"/>
</dbReference>
<keyword evidence="8" id="KW-1185">Reference proteome</keyword>
<dbReference type="InterPro" id="IPR043461">
    <property type="entry name" value="LpxH-like"/>
</dbReference>
<dbReference type="PANTHER" id="PTHR34990:SF2">
    <property type="entry name" value="BLL8164 PROTEIN"/>
    <property type="match status" value="1"/>
</dbReference>
<evidence type="ECO:0000256" key="4">
    <source>
        <dbReference type="ARBA" id="ARBA00023136"/>
    </source>
</evidence>
<dbReference type="SUPFAM" id="SSF56300">
    <property type="entry name" value="Metallo-dependent phosphatases"/>
    <property type="match status" value="1"/>
</dbReference>
<dbReference type="RefSeq" id="WP_202751367.1">
    <property type="nucleotide sequence ID" value="NZ_JAESWC010000025.1"/>
</dbReference>
<evidence type="ECO:0000313" key="7">
    <source>
        <dbReference type="EMBL" id="MBL4938604.1"/>
    </source>
</evidence>
<evidence type="ECO:0000256" key="5">
    <source>
        <dbReference type="ARBA" id="ARBA00023211"/>
    </source>
</evidence>
<protein>
    <submittedName>
        <fullName evidence="7">Metallophosphoesterase family protein</fullName>
    </submittedName>
</protein>
<gene>
    <name evidence="7" type="ORF">JK636_23140</name>
</gene>
<proteinExistence type="predicted"/>
<keyword evidence="2" id="KW-0997">Cell inner membrane</keyword>
<evidence type="ECO:0000259" key="6">
    <source>
        <dbReference type="Pfam" id="PF00149"/>
    </source>
</evidence>
<dbReference type="PANTHER" id="PTHR34990">
    <property type="entry name" value="UDP-2,3-DIACYLGLUCOSAMINE HYDROLASE-RELATED"/>
    <property type="match status" value="1"/>
</dbReference>
<evidence type="ECO:0000256" key="2">
    <source>
        <dbReference type="ARBA" id="ARBA00022519"/>
    </source>
</evidence>
<sequence>MKTSKRISQVFKTAEEIPFNDSSKIVLISDCHRGNGGLSDAFSKNENLYFVAINNYYNENFTYIEIGDGDELWKNGNYSDIKEEYNSIFKCLSKFYNEGRLHLIFGNHDIVKRSIQFVKNNLYEYYDEHENKTIDLFKGIKVHEGLVLRYTPSNGKILLIHGHQGQYINDKRWQLGRFLCKTLWEPLSALGINDPTNTAKNYDQKEAVEKKLTNWARKKKLMLIAGHTHRAKFPEVGEIPYFNAGSTVHPRFITAIEIMEGSIMLVKWNVKAKGDGTLFIGKEILAGPRSLVDYFNTLKPK</sequence>